<dbReference type="GO" id="GO:0005666">
    <property type="term" value="C:RNA polymerase III complex"/>
    <property type="evidence" value="ECO:0007669"/>
    <property type="project" value="TreeGrafter"/>
</dbReference>
<evidence type="ECO:0000256" key="1">
    <source>
        <dbReference type="ARBA" id="ARBA00004123"/>
    </source>
</evidence>
<dbReference type="InterPro" id="IPR034014">
    <property type="entry name" value="Zn_ribbon_RPC11_C"/>
</dbReference>
<feature type="binding site" evidence="8">
    <location>
        <position position="70"/>
    </location>
    <ligand>
        <name>Zn(2+)</name>
        <dbReference type="ChEBI" id="CHEBI:29105"/>
        <label>2</label>
    </ligand>
</feature>
<dbReference type="GeneID" id="25902152"/>
<evidence type="ECO:0000256" key="7">
    <source>
        <dbReference type="PIRNR" id="PIRNR005586"/>
    </source>
</evidence>
<dbReference type="InterPro" id="IPR012164">
    <property type="entry name" value="Rpa12/Rpb9/Rpc10/TFS"/>
</dbReference>
<dbReference type="PANTHER" id="PTHR11239:SF12">
    <property type="entry name" value="DNA-DIRECTED RNA POLYMERASE III SUBUNIT RPC10"/>
    <property type="match status" value="1"/>
</dbReference>
<evidence type="ECO:0000256" key="9">
    <source>
        <dbReference type="PIRSR" id="PIRSR005586-2"/>
    </source>
</evidence>
<evidence type="ECO:0000256" key="3">
    <source>
        <dbReference type="ARBA" id="ARBA00022723"/>
    </source>
</evidence>
<dbReference type="InterPro" id="IPR001529">
    <property type="entry name" value="Zn_ribbon_RPB9"/>
</dbReference>
<dbReference type="GO" id="GO:0003676">
    <property type="term" value="F:nucleic acid binding"/>
    <property type="evidence" value="ECO:0007669"/>
    <property type="project" value="InterPro"/>
</dbReference>
<dbReference type="EMBL" id="KQ241664">
    <property type="protein sequence ID" value="KNC86170.1"/>
    <property type="molecule type" value="Genomic_DNA"/>
</dbReference>
<keyword evidence="5 8" id="KW-0862">Zinc</keyword>
<dbReference type="Gene3D" id="2.20.25.10">
    <property type="match status" value="1"/>
</dbReference>
<dbReference type="STRING" id="667725.A0A0L0GAZ6"/>
<comment type="function">
    <text evidence="7">DNA-dependent RNA polymerase catalyzes the transcription of DNA into RNA using the four ribonucleoside triphosphates as substrates.</text>
</comment>
<accession>A0A0L0GAZ6</accession>
<sequence>MLLFCPICSNAVVVEAGDGSSNRFVCNTCPYQHTIGRIYGAKRYTIMKQMDDVLGGEEAWEFAPVTMTTCPKCHCREAFFRQMQTRSADEPMTTFYKCKNFKDCGNVWRGD</sequence>
<reference evidence="12 13" key="1">
    <citation type="submission" date="2011-02" db="EMBL/GenBank/DDBJ databases">
        <title>The Genome Sequence of Sphaeroforma arctica JP610.</title>
        <authorList>
            <consortium name="The Broad Institute Genome Sequencing Platform"/>
            <person name="Russ C."/>
            <person name="Cuomo C."/>
            <person name="Young S.K."/>
            <person name="Zeng Q."/>
            <person name="Gargeya S."/>
            <person name="Alvarado L."/>
            <person name="Berlin A."/>
            <person name="Chapman S.B."/>
            <person name="Chen Z."/>
            <person name="Freedman E."/>
            <person name="Gellesch M."/>
            <person name="Goldberg J."/>
            <person name="Griggs A."/>
            <person name="Gujja S."/>
            <person name="Heilman E."/>
            <person name="Heiman D."/>
            <person name="Howarth C."/>
            <person name="Mehta T."/>
            <person name="Neiman D."/>
            <person name="Pearson M."/>
            <person name="Roberts A."/>
            <person name="Saif S."/>
            <person name="Shea T."/>
            <person name="Shenoy N."/>
            <person name="Sisk P."/>
            <person name="Stolte C."/>
            <person name="Sykes S."/>
            <person name="White J."/>
            <person name="Yandava C."/>
            <person name="Burger G."/>
            <person name="Gray M.W."/>
            <person name="Holland P.W.H."/>
            <person name="King N."/>
            <person name="Lang F.B.F."/>
            <person name="Roger A.J."/>
            <person name="Ruiz-Trillo I."/>
            <person name="Haas B."/>
            <person name="Nusbaum C."/>
            <person name="Birren B."/>
        </authorList>
    </citation>
    <scope>NUCLEOTIDE SEQUENCE [LARGE SCALE GENOMIC DNA]</scope>
    <source>
        <strain evidence="12 13">JP610</strain>
    </source>
</reference>
<dbReference type="GO" id="GO:0003899">
    <property type="term" value="F:DNA-directed RNA polymerase activity"/>
    <property type="evidence" value="ECO:0007669"/>
    <property type="project" value="InterPro"/>
</dbReference>
<keyword evidence="3 8" id="KW-0479">Metal-binding</keyword>
<dbReference type="PANTHER" id="PTHR11239">
    <property type="entry name" value="DNA-DIRECTED RNA POLYMERASE"/>
    <property type="match status" value="1"/>
</dbReference>
<keyword evidence="7 10" id="KW-0804">Transcription</keyword>
<protein>
    <recommendedName>
        <fullName evidence="7">DNA-directed RNA polymerase subunit</fullName>
    </recommendedName>
</protein>
<dbReference type="PIRSF" id="PIRSF005586">
    <property type="entry name" value="RNApol_RpoM"/>
    <property type="match status" value="1"/>
</dbReference>
<feature type="zinc finger region" description="C4-type" evidence="9">
    <location>
        <begin position="5"/>
        <end position="29"/>
    </location>
</feature>
<dbReference type="AlphaFoldDB" id="A0A0L0GAZ6"/>
<evidence type="ECO:0000313" key="13">
    <source>
        <dbReference type="Proteomes" id="UP000054560"/>
    </source>
</evidence>
<feature type="binding site" evidence="8">
    <location>
        <position position="8"/>
    </location>
    <ligand>
        <name>Zn(2+)</name>
        <dbReference type="ChEBI" id="CHEBI:29105"/>
        <label>1</label>
    </ligand>
</feature>
<evidence type="ECO:0000256" key="10">
    <source>
        <dbReference type="RuleBase" id="RU003474"/>
    </source>
</evidence>
<feature type="binding site" evidence="8">
    <location>
        <position position="98"/>
    </location>
    <ligand>
        <name>Zn(2+)</name>
        <dbReference type="ChEBI" id="CHEBI:29105"/>
        <label>2</label>
    </ligand>
</feature>
<name>A0A0L0GAZ6_9EUKA</name>
<dbReference type="SMART" id="SM00661">
    <property type="entry name" value="RPOL9"/>
    <property type="match status" value="1"/>
</dbReference>
<evidence type="ECO:0000256" key="6">
    <source>
        <dbReference type="ARBA" id="ARBA00023242"/>
    </source>
</evidence>
<dbReference type="Proteomes" id="UP000054560">
    <property type="component" value="Unassembled WGS sequence"/>
</dbReference>
<feature type="binding site" evidence="8">
    <location>
        <position position="104"/>
    </location>
    <ligand>
        <name>Zn(2+)</name>
        <dbReference type="ChEBI" id="CHEBI:29105"/>
        <label>2</label>
    </ligand>
</feature>
<dbReference type="PROSITE" id="PS00466">
    <property type="entry name" value="ZF_TFIIS_1"/>
    <property type="match status" value="1"/>
</dbReference>
<dbReference type="Pfam" id="PF01096">
    <property type="entry name" value="Zn_ribbon_TFIIS"/>
    <property type="match status" value="1"/>
</dbReference>
<organism evidence="12 13">
    <name type="scientific">Sphaeroforma arctica JP610</name>
    <dbReference type="NCBI Taxonomy" id="667725"/>
    <lineage>
        <taxon>Eukaryota</taxon>
        <taxon>Ichthyosporea</taxon>
        <taxon>Ichthyophonida</taxon>
        <taxon>Sphaeroforma</taxon>
    </lineage>
</organism>
<feature type="binding site" evidence="8">
    <location>
        <position position="5"/>
    </location>
    <ligand>
        <name>Zn(2+)</name>
        <dbReference type="ChEBI" id="CHEBI:29105"/>
        <label>1</label>
    </ligand>
</feature>
<comment type="subcellular location">
    <subcellularLocation>
        <location evidence="1 7">Nucleus</location>
    </subcellularLocation>
</comment>
<evidence type="ECO:0000256" key="8">
    <source>
        <dbReference type="PIRSR" id="PIRSR005586-1"/>
    </source>
</evidence>
<evidence type="ECO:0000256" key="4">
    <source>
        <dbReference type="ARBA" id="ARBA00022771"/>
    </source>
</evidence>
<keyword evidence="2 7" id="KW-0240">DNA-directed RNA polymerase</keyword>
<evidence type="ECO:0000259" key="11">
    <source>
        <dbReference type="PROSITE" id="PS51133"/>
    </source>
</evidence>
<evidence type="ECO:0000313" key="12">
    <source>
        <dbReference type="EMBL" id="KNC86170.1"/>
    </source>
</evidence>
<evidence type="ECO:0000256" key="2">
    <source>
        <dbReference type="ARBA" id="ARBA00022478"/>
    </source>
</evidence>
<dbReference type="GO" id="GO:0006386">
    <property type="term" value="P:termination of RNA polymerase III transcription"/>
    <property type="evidence" value="ECO:0007669"/>
    <property type="project" value="TreeGrafter"/>
</dbReference>
<comment type="similarity">
    <text evidence="7 10">Belongs to the archaeal rpoM/eukaryotic RPA12/RPB9/RPC11 RNA polymerase family.</text>
</comment>
<feature type="binding site" evidence="8">
    <location>
        <position position="29"/>
    </location>
    <ligand>
        <name>Zn(2+)</name>
        <dbReference type="ChEBI" id="CHEBI:29105"/>
        <label>1</label>
    </ligand>
</feature>
<dbReference type="PROSITE" id="PS51133">
    <property type="entry name" value="ZF_TFIIS_2"/>
    <property type="match status" value="1"/>
</dbReference>
<evidence type="ECO:0000256" key="5">
    <source>
        <dbReference type="ARBA" id="ARBA00022833"/>
    </source>
</evidence>
<proteinExistence type="inferred from homology"/>
<feature type="domain" description="TFIIS-type" evidence="11">
    <location>
        <begin position="66"/>
        <end position="109"/>
    </location>
</feature>
<dbReference type="CDD" id="cd10509">
    <property type="entry name" value="Zn-ribbon_RPC11"/>
    <property type="match status" value="1"/>
</dbReference>
<dbReference type="GO" id="GO:0008270">
    <property type="term" value="F:zinc ion binding"/>
    <property type="evidence" value="ECO:0007669"/>
    <property type="project" value="UniProtKB-KW"/>
</dbReference>
<keyword evidence="13" id="KW-1185">Reference proteome</keyword>
<keyword evidence="6 7" id="KW-0539">Nucleus</keyword>
<dbReference type="SMART" id="SM00440">
    <property type="entry name" value="ZnF_C2C2"/>
    <property type="match status" value="1"/>
</dbReference>
<gene>
    <name evidence="12" type="ORF">SARC_01648</name>
</gene>
<dbReference type="RefSeq" id="XP_014160072.1">
    <property type="nucleotide sequence ID" value="XM_014304597.1"/>
</dbReference>
<keyword evidence="4 9" id="KW-0863">Zinc-finger</keyword>
<dbReference type="OrthoDB" id="282152at2759"/>
<dbReference type="InterPro" id="IPR001222">
    <property type="entry name" value="Znf_TFIIS"/>
</dbReference>
<dbReference type="SUPFAM" id="SSF57783">
    <property type="entry name" value="Zinc beta-ribbon"/>
    <property type="match status" value="1"/>
</dbReference>
<feature type="binding site" evidence="8">
    <location>
        <position position="26"/>
    </location>
    <ligand>
        <name>Zn(2+)</name>
        <dbReference type="ChEBI" id="CHEBI:29105"/>
        <label>1</label>
    </ligand>
</feature>
<dbReference type="eggNOG" id="KOG2906">
    <property type="taxonomic scope" value="Eukaryota"/>
</dbReference>
<feature type="binding site" evidence="8">
    <location>
        <position position="73"/>
    </location>
    <ligand>
        <name>Zn(2+)</name>
        <dbReference type="ChEBI" id="CHEBI:29105"/>
        <label>2</label>
    </ligand>
</feature>